<dbReference type="AlphaFoldDB" id="A0A3E0TQJ1"/>
<protein>
    <submittedName>
        <fullName evidence="8">PAS domain S-box protein</fullName>
    </submittedName>
</protein>
<keyword evidence="5" id="KW-0472">Membrane</keyword>
<dbReference type="SUPFAM" id="SSF58104">
    <property type="entry name" value="Methyl-accepting chemotaxis protein (MCP) signaling domain"/>
    <property type="match status" value="1"/>
</dbReference>
<dbReference type="GO" id="GO:0006935">
    <property type="term" value="P:chemotaxis"/>
    <property type="evidence" value="ECO:0007669"/>
    <property type="project" value="InterPro"/>
</dbReference>
<evidence type="ECO:0000259" key="7">
    <source>
        <dbReference type="PROSITE" id="PS50112"/>
    </source>
</evidence>
<evidence type="ECO:0000313" key="9">
    <source>
        <dbReference type="Proteomes" id="UP000256478"/>
    </source>
</evidence>
<comment type="caution">
    <text evidence="8">The sequence shown here is derived from an EMBL/GenBank/DDBJ whole genome shotgun (WGS) entry which is preliminary data.</text>
</comment>
<feature type="transmembrane region" description="Helical" evidence="5">
    <location>
        <begin position="150"/>
        <end position="169"/>
    </location>
</feature>
<dbReference type="NCBIfam" id="TIGR00229">
    <property type="entry name" value="sensory_box"/>
    <property type="match status" value="1"/>
</dbReference>
<dbReference type="Proteomes" id="UP000256478">
    <property type="component" value="Unassembled WGS sequence"/>
</dbReference>
<gene>
    <name evidence="8" type="ORF">DXX93_09490</name>
</gene>
<dbReference type="SMART" id="SM00283">
    <property type="entry name" value="MA"/>
    <property type="match status" value="1"/>
</dbReference>
<dbReference type="PRINTS" id="PR00260">
    <property type="entry name" value="CHEMTRNSDUCR"/>
</dbReference>
<dbReference type="CDD" id="cd11386">
    <property type="entry name" value="MCP_signal"/>
    <property type="match status" value="1"/>
</dbReference>
<dbReference type="EMBL" id="QUOU01000001">
    <property type="protein sequence ID" value="REL26784.1"/>
    <property type="molecule type" value="Genomic_DNA"/>
</dbReference>
<keyword evidence="5" id="KW-0812">Transmembrane</keyword>
<evidence type="ECO:0000256" key="4">
    <source>
        <dbReference type="PROSITE-ProRule" id="PRU00284"/>
    </source>
</evidence>
<dbReference type="Pfam" id="PF00015">
    <property type="entry name" value="MCPsignal"/>
    <property type="match status" value="1"/>
</dbReference>
<dbReference type="FunFam" id="1.10.287.950:FF:000001">
    <property type="entry name" value="Methyl-accepting chemotaxis sensory transducer"/>
    <property type="match status" value="1"/>
</dbReference>
<reference evidence="8 9" key="1">
    <citation type="submission" date="2018-08" db="EMBL/GenBank/DDBJ databases">
        <title>Thalassotalea euphylliae genome.</title>
        <authorList>
            <person name="Summers S."/>
            <person name="Rice S.A."/>
            <person name="Freckelton M.L."/>
            <person name="Nedved B.T."/>
            <person name="Hadfield M.G."/>
        </authorList>
    </citation>
    <scope>NUCLEOTIDE SEQUENCE [LARGE SCALE GENOMIC DNA]</scope>
    <source>
        <strain evidence="8 9">H1</strain>
    </source>
</reference>
<sequence length="520" mass="57649">MVVERMSREVKLHHDDVLISVTDKSSHIKYANDKFCKTAGYTSDELINQAHNIVRHPDMPKQAFANMWQFIQAGQSWMGPVKNRCKTGDFYWVNAFVTPIKDAQGNIVEYQSIRTQPDRDVIARAEHMYQQLKQEKLPAKLKICTDATRWVQLLLSLILLYTLALPALYPSLIMAMLPLVALVVVCLGLFSYWRVKYRAMVKETKSVYDNPLMNYLYSGSTDDIGSVILALKMRKAELNAVVGRVCDVSTKVTQAANDCHEFGQQASSVCSEQRHETSHVSQAIRELSDTINHISSNVKQGNSATAQGIELSELSQTTVTDMLTSIDNLSQHLDRVGTTIERLVQGTNAIESALVEISSIAEQTNLLALNAAIEAARAGEQGRGFSVVAEEVRALAIRTQSSTKEINEILAEIQTQSNEVITEMSHSGELSSGCVALAKETQLALTEINTEVKRLASQSTNISLNVEQQAVVAEQISQNIEIISAMTTESESHSHSASELSHSLLQRISDQQRLVAQFLR</sequence>
<dbReference type="InterPro" id="IPR035965">
    <property type="entry name" value="PAS-like_dom_sf"/>
</dbReference>
<evidence type="ECO:0000313" key="8">
    <source>
        <dbReference type="EMBL" id="REL26784.1"/>
    </source>
</evidence>
<dbReference type="GO" id="GO:0016020">
    <property type="term" value="C:membrane"/>
    <property type="evidence" value="ECO:0007669"/>
    <property type="project" value="UniProtKB-SubCell"/>
</dbReference>
<organism evidence="8 9">
    <name type="scientific">Thalassotalea euphylliae</name>
    <dbReference type="NCBI Taxonomy" id="1655234"/>
    <lineage>
        <taxon>Bacteria</taxon>
        <taxon>Pseudomonadati</taxon>
        <taxon>Pseudomonadota</taxon>
        <taxon>Gammaproteobacteria</taxon>
        <taxon>Alteromonadales</taxon>
        <taxon>Colwelliaceae</taxon>
        <taxon>Thalassotalea</taxon>
    </lineage>
</organism>
<dbReference type="PROSITE" id="PS50112">
    <property type="entry name" value="PAS"/>
    <property type="match status" value="1"/>
</dbReference>
<dbReference type="PANTHER" id="PTHR32089:SF112">
    <property type="entry name" value="LYSOZYME-LIKE PROTEIN-RELATED"/>
    <property type="match status" value="1"/>
</dbReference>
<comment type="similarity">
    <text evidence="3">Belongs to the methyl-accepting chemotaxis (MCP) protein family.</text>
</comment>
<dbReference type="InterPro" id="IPR004089">
    <property type="entry name" value="MCPsignal_dom"/>
</dbReference>
<comment type="subcellular location">
    <subcellularLocation>
        <location evidence="1">Membrane</location>
    </subcellularLocation>
</comment>
<evidence type="ECO:0000259" key="6">
    <source>
        <dbReference type="PROSITE" id="PS50111"/>
    </source>
</evidence>
<feature type="domain" description="Methyl-accepting transducer" evidence="6">
    <location>
        <begin position="248"/>
        <end position="484"/>
    </location>
</feature>
<evidence type="ECO:0000256" key="2">
    <source>
        <dbReference type="ARBA" id="ARBA00023224"/>
    </source>
</evidence>
<dbReference type="PANTHER" id="PTHR32089">
    <property type="entry name" value="METHYL-ACCEPTING CHEMOTAXIS PROTEIN MCPB"/>
    <property type="match status" value="1"/>
</dbReference>
<dbReference type="GO" id="GO:0004888">
    <property type="term" value="F:transmembrane signaling receptor activity"/>
    <property type="evidence" value="ECO:0007669"/>
    <property type="project" value="InterPro"/>
</dbReference>
<feature type="transmembrane region" description="Helical" evidence="5">
    <location>
        <begin position="175"/>
        <end position="195"/>
    </location>
</feature>
<name>A0A3E0TQJ1_9GAMM</name>
<dbReference type="Gene3D" id="3.30.450.20">
    <property type="entry name" value="PAS domain"/>
    <property type="match status" value="1"/>
</dbReference>
<accession>A0A3E0TQJ1</accession>
<dbReference type="Gene3D" id="1.10.287.950">
    <property type="entry name" value="Methyl-accepting chemotaxis protein"/>
    <property type="match status" value="1"/>
</dbReference>
<evidence type="ECO:0000256" key="5">
    <source>
        <dbReference type="SAM" id="Phobius"/>
    </source>
</evidence>
<keyword evidence="5" id="KW-1133">Transmembrane helix</keyword>
<evidence type="ECO:0000256" key="1">
    <source>
        <dbReference type="ARBA" id="ARBA00004370"/>
    </source>
</evidence>
<proteinExistence type="inferred from homology"/>
<feature type="domain" description="PAS" evidence="7">
    <location>
        <begin position="19"/>
        <end position="58"/>
    </location>
</feature>
<keyword evidence="2 4" id="KW-0807">Transducer</keyword>
<dbReference type="InterPro" id="IPR004090">
    <property type="entry name" value="Chemotax_Me-accpt_rcpt"/>
</dbReference>
<evidence type="ECO:0000256" key="3">
    <source>
        <dbReference type="ARBA" id="ARBA00029447"/>
    </source>
</evidence>
<dbReference type="InterPro" id="IPR000014">
    <property type="entry name" value="PAS"/>
</dbReference>
<dbReference type="SUPFAM" id="SSF55785">
    <property type="entry name" value="PYP-like sensor domain (PAS domain)"/>
    <property type="match status" value="1"/>
</dbReference>
<dbReference type="CDD" id="cd00130">
    <property type="entry name" value="PAS"/>
    <property type="match status" value="1"/>
</dbReference>
<dbReference type="InterPro" id="IPR013655">
    <property type="entry name" value="PAS_fold_3"/>
</dbReference>
<dbReference type="GO" id="GO:0007165">
    <property type="term" value="P:signal transduction"/>
    <property type="evidence" value="ECO:0007669"/>
    <property type="project" value="UniProtKB-KW"/>
</dbReference>
<dbReference type="PROSITE" id="PS50111">
    <property type="entry name" value="CHEMOTAXIS_TRANSDUC_2"/>
    <property type="match status" value="1"/>
</dbReference>
<dbReference type="Pfam" id="PF08447">
    <property type="entry name" value="PAS_3"/>
    <property type="match status" value="1"/>
</dbReference>